<organism evidence="10">
    <name type="scientific">Rhodnius neglectus</name>
    <dbReference type="NCBI Taxonomy" id="72488"/>
    <lineage>
        <taxon>Eukaryota</taxon>
        <taxon>Metazoa</taxon>
        <taxon>Ecdysozoa</taxon>
        <taxon>Arthropoda</taxon>
        <taxon>Hexapoda</taxon>
        <taxon>Insecta</taxon>
        <taxon>Pterygota</taxon>
        <taxon>Neoptera</taxon>
        <taxon>Paraneoptera</taxon>
        <taxon>Hemiptera</taxon>
        <taxon>Heteroptera</taxon>
        <taxon>Panheteroptera</taxon>
        <taxon>Cimicomorpha</taxon>
        <taxon>Reduviidae</taxon>
        <taxon>Triatominae</taxon>
        <taxon>Rhodnius</taxon>
    </lineage>
</organism>
<evidence type="ECO:0000256" key="1">
    <source>
        <dbReference type="ARBA" id="ARBA00004604"/>
    </source>
</evidence>
<evidence type="ECO:0000256" key="7">
    <source>
        <dbReference type="ARBA" id="ARBA00071400"/>
    </source>
</evidence>
<feature type="region of interest" description="Disordered" evidence="8">
    <location>
        <begin position="178"/>
        <end position="221"/>
    </location>
</feature>
<dbReference type="EMBL" id="GDKW01002632">
    <property type="protein sequence ID" value="JAI53963.1"/>
    <property type="molecule type" value="mRNA"/>
</dbReference>
<dbReference type="GO" id="GO:0006364">
    <property type="term" value="P:rRNA processing"/>
    <property type="evidence" value="ECO:0007669"/>
    <property type="project" value="UniProtKB-KW"/>
</dbReference>
<dbReference type="InterPro" id="IPR029060">
    <property type="entry name" value="PIN-like_dom_sf"/>
</dbReference>
<evidence type="ECO:0000256" key="6">
    <source>
        <dbReference type="ARBA" id="ARBA00038503"/>
    </source>
</evidence>
<keyword evidence="3" id="KW-0698">rRNA processing</keyword>
<protein>
    <recommendedName>
        <fullName evidence="7">rRNA-processing protein UTP23 homolog</fullName>
    </recommendedName>
</protein>
<accession>A0A0P4VHJ4</accession>
<dbReference type="CDD" id="cd09866">
    <property type="entry name" value="PIN_Fcf1-Utp23-H"/>
    <property type="match status" value="1"/>
</dbReference>
<dbReference type="InterPro" id="IPR057776">
    <property type="entry name" value="UTP23_sensor"/>
</dbReference>
<feature type="domain" description="UTP23 sensor motif region" evidence="9">
    <location>
        <begin position="192"/>
        <end position="210"/>
    </location>
</feature>
<dbReference type="Pfam" id="PF04900">
    <property type="entry name" value="Fcf1"/>
    <property type="match status" value="1"/>
</dbReference>
<evidence type="ECO:0000256" key="8">
    <source>
        <dbReference type="SAM" id="MobiDB-lite"/>
    </source>
</evidence>
<reference evidence="10" key="1">
    <citation type="journal article" date="2016" name="PLoS Negl. Trop. Dis.">
        <title>A Deep Insight into the Sialome of Rhodnius neglectus, a Vector of Chagas Disease.</title>
        <authorList>
            <person name="Santiago P.B."/>
            <person name="Assumpcao T.C."/>
            <person name="Araujo C.N."/>
            <person name="Bastos I.M."/>
            <person name="Neves D."/>
            <person name="Silva I.G."/>
            <person name="Charneau S."/>
            <person name="Queiroz R.M."/>
            <person name="Raiol T."/>
            <person name="Oliveira J.V."/>
            <person name="Sousa M.V."/>
            <person name="Calvo E."/>
            <person name="Ribeiro J.M."/>
            <person name="Santana J.M."/>
        </authorList>
    </citation>
    <scope>NUCLEOTIDE SEQUENCE</scope>
    <source>
        <tissue evidence="10">Salivary glands</tissue>
    </source>
</reference>
<dbReference type="GO" id="GO:0032040">
    <property type="term" value="C:small-subunit processome"/>
    <property type="evidence" value="ECO:0007669"/>
    <property type="project" value="InterPro"/>
</dbReference>
<keyword evidence="4" id="KW-0539">Nucleus</keyword>
<evidence type="ECO:0000256" key="4">
    <source>
        <dbReference type="ARBA" id="ARBA00023242"/>
    </source>
</evidence>
<dbReference type="Pfam" id="PF24779">
    <property type="entry name" value="UTP23_sensor"/>
    <property type="match status" value="1"/>
</dbReference>
<dbReference type="InterPro" id="IPR006984">
    <property type="entry name" value="Fcf1/UTP23"/>
</dbReference>
<dbReference type="Gene3D" id="3.40.50.1010">
    <property type="entry name" value="5'-nuclease"/>
    <property type="match status" value="1"/>
</dbReference>
<evidence type="ECO:0000256" key="3">
    <source>
        <dbReference type="ARBA" id="ARBA00022552"/>
    </source>
</evidence>
<evidence type="ECO:0000256" key="2">
    <source>
        <dbReference type="ARBA" id="ARBA00022517"/>
    </source>
</evidence>
<evidence type="ECO:0000259" key="9">
    <source>
        <dbReference type="Pfam" id="PF24779"/>
    </source>
</evidence>
<dbReference type="AlphaFoldDB" id="A0A0P4VHJ4"/>
<dbReference type="SUPFAM" id="SSF88723">
    <property type="entry name" value="PIN domain-like"/>
    <property type="match status" value="1"/>
</dbReference>
<evidence type="ECO:0000313" key="10">
    <source>
        <dbReference type="EMBL" id="JAI53963.1"/>
    </source>
</evidence>
<sequence>MRINRQKKVNKYLRFYINNFGFHKPYQVLIDGTFCFIALESKVNIHEQLPNYLGGDVKILTTPCAILETESLGPQVYGAMLILKQFPVHQCGHKDPVGASNCIRNMISRNNPNRYILATQDRDLQKIARRIPGTPLLYIHNRAPTLEQPSFKTSFIAQKKLRNSYCLSKSEKKTLKEYKTAVLGPEQPRRPRKKKKNGGPNPLSCKKKKKQATNQEISRKK</sequence>
<proteinExistence type="evidence at transcript level"/>
<dbReference type="FunFam" id="3.40.50.1010:FF:000006">
    <property type="entry name" value="rRNA-processing protein UTP23 homolog"/>
    <property type="match status" value="1"/>
</dbReference>
<dbReference type="PANTHER" id="PTHR12416">
    <property type="entry name" value="RRNA-PROCESSING PROTEIN UTP23 HOMOLOG"/>
    <property type="match status" value="1"/>
</dbReference>
<keyword evidence="2" id="KW-0690">Ribosome biogenesis</keyword>
<comment type="similarity">
    <text evidence="6">Belongs to the UTP23/FCF1 family. UTP23 subfamily.</text>
</comment>
<comment type="subcellular location">
    <subcellularLocation>
        <location evidence="1">Nucleus</location>
        <location evidence="1">Nucleolus</location>
    </subcellularLocation>
</comment>
<feature type="compositionally biased region" description="Polar residues" evidence="8">
    <location>
        <begin position="212"/>
        <end position="221"/>
    </location>
</feature>
<evidence type="ECO:0000256" key="5">
    <source>
        <dbReference type="ARBA" id="ARBA00037300"/>
    </source>
</evidence>
<name>A0A0P4VHJ4_9HEMI</name>
<comment type="function">
    <text evidence="5">Involved in rRNA-processing and ribosome biogenesis.</text>
</comment>